<keyword evidence="3" id="KW-1185">Reference proteome</keyword>
<feature type="region of interest" description="Disordered" evidence="1">
    <location>
        <begin position="129"/>
        <end position="207"/>
    </location>
</feature>
<evidence type="ECO:0000256" key="1">
    <source>
        <dbReference type="SAM" id="MobiDB-lite"/>
    </source>
</evidence>
<protein>
    <submittedName>
        <fullName evidence="2">Uncharacterized protein</fullName>
    </submittedName>
</protein>
<name>A0A1Y1IKC3_KLENI</name>
<feature type="compositionally biased region" description="Basic and acidic residues" evidence="1">
    <location>
        <begin position="17"/>
        <end position="34"/>
    </location>
</feature>
<dbReference type="EMBL" id="DF237490">
    <property type="protein sequence ID" value="GAQ89601.1"/>
    <property type="molecule type" value="Genomic_DNA"/>
</dbReference>
<feature type="region of interest" description="Disordered" evidence="1">
    <location>
        <begin position="1125"/>
        <end position="1155"/>
    </location>
</feature>
<evidence type="ECO:0000313" key="2">
    <source>
        <dbReference type="EMBL" id="GAQ89601.1"/>
    </source>
</evidence>
<proteinExistence type="predicted"/>
<reference evidence="2 3" key="1">
    <citation type="journal article" date="2014" name="Nat. Commun.">
        <title>Klebsormidium flaccidum genome reveals primary factors for plant terrestrial adaptation.</title>
        <authorList>
            <person name="Hori K."/>
            <person name="Maruyama F."/>
            <person name="Fujisawa T."/>
            <person name="Togashi T."/>
            <person name="Yamamoto N."/>
            <person name="Seo M."/>
            <person name="Sato S."/>
            <person name="Yamada T."/>
            <person name="Mori H."/>
            <person name="Tajima N."/>
            <person name="Moriyama T."/>
            <person name="Ikeuchi M."/>
            <person name="Watanabe M."/>
            <person name="Wada H."/>
            <person name="Kobayashi K."/>
            <person name="Saito M."/>
            <person name="Masuda T."/>
            <person name="Sasaki-Sekimoto Y."/>
            <person name="Mashiguchi K."/>
            <person name="Awai K."/>
            <person name="Shimojima M."/>
            <person name="Masuda S."/>
            <person name="Iwai M."/>
            <person name="Nobusawa T."/>
            <person name="Narise T."/>
            <person name="Kondo S."/>
            <person name="Saito H."/>
            <person name="Sato R."/>
            <person name="Murakawa M."/>
            <person name="Ihara Y."/>
            <person name="Oshima-Yamada Y."/>
            <person name="Ohtaka K."/>
            <person name="Satoh M."/>
            <person name="Sonobe K."/>
            <person name="Ishii M."/>
            <person name="Ohtani R."/>
            <person name="Kanamori-Sato M."/>
            <person name="Honoki R."/>
            <person name="Miyazaki D."/>
            <person name="Mochizuki H."/>
            <person name="Umetsu J."/>
            <person name="Higashi K."/>
            <person name="Shibata D."/>
            <person name="Kamiya Y."/>
            <person name="Sato N."/>
            <person name="Nakamura Y."/>
            <person name="Tabata S."/>
            <person name="Ida S."/>
            <person name="Kurokawa K."/>
            <person name="Ohta H."/>
        </authorList>
    </citation>
    <scope>NUCLEOTIDE SEQUENCE [LARGE SCALE GENOMIC DNA]</scope>
    <source>
        <strain evidence="2 3">NIES-2285</strain>
    </source>
</reference>
<feature type="compositionally biased region" description="Polar residues" evidence="1">
    <location>
        <begin position="1143"/>
        <end position="1155"/>
    </location>
</feature>
<dbReference type="Proteomes" id="UP000054558">
    <property type="component" value="Unassembled WGS sequence"/>
</dbReference>
<gene>
    <name evidence="2" type="ORF">KFL_005410010</name>
</gene>
<organism evidence="2 3">
    <name type="scientific">Klebsormidium nitens</name>
    <name type="common">Green alga</name>
    <name type="synonym">Ulothrix nitens</name>
    <dbReference type="NCBI Taxonomy" id="105231"/>
    <lineage>
        <taxon>Eukaryota</taxon>
        <taxon>Viridiplantae</taxon>
        <taxon>Streptophyta</taxon>
        <taxon>Klebsormidiophyceae</taxon>
        <taxon>Klebsormidiales</taxon>
        <taxon>Klebsormidiaceae</taxon>
        <taxon>Klebsormidium</taxon>
    </lineage>
</organism>
<accession>A0A1Y1IKC3</accession>
<feature type="region of interest" description="Disordered" evidence="1">
    <location>
        <begin position="220"/>
        <end position="250"/>
    </location>
</feature>
<feature type="region of interest" description="Disordered" evidence="1">
    <location>
        <begin position="1"/>
        <end position="64"/>
    </location>
</feature>
<evidence type="ECO:0000313" key="3">
    <source>
        <dbReference type="Proteomes" id="UP000054558"/>
    </source>
</evidence>
<sequence length="1714" mass="191330">MGCNREPSPPAPWALEDPEKGGKHLKRRLVEVAKKPVRRRRTLEGSQSSFKEDSEPMSSWSEPYGNEKFALSAEPVRSETLIKGSRSVSTAGSSKLVAREIVGKQDVPKHISGTLLQAKAASLPQSLMRPVAQARKEASAPAKRAVPASRKQASASPGKRALILVATSQGMRGATDTDSEQLHSEACVETQESQLGANSDRRAGSLGGRAMPRAAAIGSFGEDDIATPETSDSQPAESCGGVAGPKAEQGGDDVKMERLYDFFGRPFRVYVPARLWGPGVENTPELQEQRERESRLVLSELGTMIGLKNARQYSPEFALSKMADEKVINLTSFELADKFLAKVTKNEATREQLRAHLRDVTLPRLRDGTLDATPKEEELDPTPILELANMVISMHETIRSTIGELKTPVDFETQIVKETRALEQATLEIVVVGKPGSAKSLTCNRLVVPGSDGMDGPFHPVPESRDHGTVVPIFVWKSKRPGLTTHVIGWRKERYVKLVERRFLAGGISGDELKFQYKCERVQKGDKWEMVCHCVGDRMVVPALEEAIPGVDSAGSSPKDRARFYTSRIREGYTPAQQLMIEKIRLESNAWEGLEESWELGDMVGFKEQETDLSDVRGVTDDIVREGMRGVPVIVHCCGDRERSEVDGILLLKLGIFDGTPDTFPVVVCPEKPSAEQTTEKIWQDNVIALTGGIKKPERLAARAVPNLQHLIQQQEAIVSHLHDALIVMQPVKPLNCPELKDRMMTTFMRNKTGSLSKSISIWLNVATGQLKRQAPHNPSPELPAIAQSAVIEQKLNQILRRDRRDFLAHFCEKTLPELERRVEDDLEEAASRVADELLERIPPEALETREARVNAFRAATMGAVQFGSDIAVCLHKFFSDLVDRGCEDRIQKQSVLLEKVYRLESGRTEETDNAEGALVYFTRAARVYIESQCQRIKDGSSAIETAIRWGAEEPSTSESTDWCHNVPQFITKACFAAMQSALENGDADHIRQSFISDVLVRFAGRDSRTRREVQPPLVRRLLTWAETSCAQRLNDASQESLQPLIHRLPLRNRFKLTAIRADVTKLAEEVQRHNIRMARNITHSVAYEQQQLPKPIVQVRPSKRPDFKLLPEVDFDGIEQTTIPGHEISLTDLRPEPRGAQTDPSDSAPSTSGVDSARYRVIGKLRVGDELIRKAEEYGNVTREAVKRTLVGEARTAARVVFHLSHLEHNQKETSVRFDFHSDVQQCTSISFVVCKENEAPLHRRLLYRVADTYLITIPDDSGVAAYFAAAQIVYWRLFTLDRDHGFGSYLVVQNNIDGVAEMSGRSLASKSSTLQRAATFLQQTLLQERQRSQRALLKDLSSREALLHFSDLLLDDLLDRDVPPGKQLTRDEQRELTRLFETTFSPDRKLQDFPVSDFLQLLAKCKARRTRRWLLTCAQKLHPTLGVSIHMPRDQLHVYIRDVYPDTVFQAKTAVPSFFLLVDMHATRVLSPLHVAGYREEGHFNKRLLTFARLCFKKLEAQGRRSLASPVFCWRNKTFLRTRTADGLLDEQPIEDLDVTRIEKVWRQPPVPKAFVKPEGTTALDAKLPGPRQLRPLDTPVEGNGLAAAVSSVLTSSGAVSAATLRQQVGQFVKQNYKALSLPDVASAQAAKKWAEGHAKEGSGLELDFVYALAQAKGINVVVALVNEHEQLRFYIADAKVSNVSYVFGFTDGTYSPIGWRKDQEAKVEQDG</sequence>